<evidence type="ECO:0000256" key="2">
    <source>
        <dbReference type="SAM" id="Phobius"/>
    </source>
</evidence>
<reference evidence="5" key="1">
    <citation type="journal article" date="2014" name="Int. J. Syst. Evol. Microbiol.">
        <title>Complete genome sequence of Corynebacterium casei LMG S-19264T (=DSM 44701T), isolated from a smear-ripened cheese.</title>
        <authorList>
            <consortium name="US DOE Joint Genome Institute (JGI-PGF)"/>
            <person name="Walter F."/>
            <person name="Albersmeier A."/>
            <person name="Kalinowski J."/>
            <person name="Ruckert C."/>
        </authorList>
    </citation>
    <scope>NUCLEOTIDE SEQUENCE</scope>
    <source>
        <strain evidence="5">CGMCC 1.15095</strain>
    </source>
</reference>
<evidence type="ECO:0000256" key="3">
    <source>
        <dbReference type="SAM" id="SignalP"/>
    </source>
</evidence>
<dbReference type="AlphaFoldDB" id="A0A916TRC7"/>
<name>A0A916TRC7_9SPHN</name>
<sequence length="92" mass="9419">MIRKTLLAAAIMAGSTLAISAPAHAWGWDGWKHSHYCGCGHETCGSTSGGSTSTSGGSTTSGGSEVPEPGMVGILGLGLIGMAYARRRRVRR</sequence>
<feature type="signal peptide" evidence="3">
    <location>
        <begin position="1"/>
        <end position="25"/>
    </location>
</feature>
<proteinExistence type="predicted"/>
<feature type="chain" id="PRO_5036931679" description="Ice-binding protein C-terminal domain-containing protein" evidence="3">
    <location>
        <begin position="26"/>
        <end position="92"/>
    </location>
</feature>
<feature type="region of interest" description="Disordered" evidence="1">
    <location>
        <begin position="45"/>
        <end position="69"/>
    </location>
</feature>
<accession>A0A916TRC7</accession>
<evidence type="ECO:0000313" key="6">
    <source>
        <dbReference type="Proteomes" id="UP000608154"/>
    </source>
</evidence>
<keyword evidence="6" id="KW-1185">Reference proteome</keyword>
<dbReference type="EMBL" id="BMHK01000008">
    <property type="protein sequence ID" value="GGB97762.1"/>
    <property type="molecule type" value="Genomic_DNA"/>
</dbReference>
<keyword evidence="2" id="KW-0472">Membrane</keyword>
<evidence type="ECO:0000256" key="1">
    <source>
        <dbReference type="SAM" id="MobiDB-lite"/>
    </source>
</evidence>
<protein>
    <recommendedName>
        <fullName evidence="4">Ice-binding protein C-terminal domain-containing protein</fullName>
    </recommendedName>
</protein>
<keyword evidence="2" id="KW-0812">Transmembrane</keyword>
<dbReference type="NCBIfam" id="TIGR02595">
    <property type="entry name" value="PEP_CTERM"/>
    <property type="match status" value="1"/>
</dbReference>
<dbReference type="InterPro" id="IPR013424">
    <property type="entry name" value="Ice-binding_C"/>
</dbReference>
<comment type="caution">
    <text evidence="5">The sequence shown here is derived from an EMBL/GenBank/DDBJ whole genome shotgun (WGS) entry which is preliminary data.</text>
</comment>
<dbReference type="RefSeq" id="WP_188770130.1">
    <property type="nucleotide sequence ID" value="NZ_BMHK01000008.1"/>
</dbReference>
<organism evidence="5 6">
    <name type="scientific">Novosphingobium endophyticum</name>
    <dbReference type="NCBI Taxonomy" id="1955250"/>
    <lineage>
        <taxon>Bacteria</taxon>
        <taxon>Pseudomonadati</taxon>
        <taxon>Pseudomonadota</taxon>
        <taxon>Alphaproteobacteria</taxon>
        <taxon>Sphingomonadales</taxon>
        <taxon>Sphingomonadaceae</taxon>
        <taxon>Novosphingobium</taxon>
    </lineage>
</organism>
<feature type="transmembrane region" description="Helical" evidence="2">
    <location>
        <begin position="69"/>
        <end position="85"/>
    </location>
</feature>
<feature type="domain" description="Ice-binding protein C-terminal" evidence="4">
    <location>
        <begin position="66"/>
        <end position="88"/>
    </location>
</feature>
<dbReference type="Pfam" id="PF07589">
    <property type="entry name" value="PEP-CTERM"/>
    <property type="match status" value="1"/>
</dbReference>
<feature type="compositionally biased region" description="Low complexity" evidence="1">
    <location>
        <begin position="45"/>
        <end position="64"/>
    </location>
</feature>
<evidence type="ECO:0000313" key="5">
    <source>
        <dbReference type="EMBL" id="GGB97762.1"/>
    </source>
</evidence>
<dbReference type="Proteomes" id="UP000608154">
    <property type="component" value="Unassembled WGS sequence"/>
</dbReference>
<evidence type="ECO:0000259" key="4">
    <source>
        <dbReference type="Pfam" id="PF07589"/>
    </source>
</evidence>
<keyword evidence="2" id="KW-1133">Transmembrane helix</keyword>
<keyword evidence="3" id="KW-0732">Signal</keyword>
<reference evidence="5" key="2">
    <citation type="submission" date="2020-09" db="EMBL/GenBank/DDBJ databases">
        <authorList>
            <person name="Sun Q."/>
            <person name="Zhou Y."/>
        </authorList>
    </citation>
    <scope>NUCLEOTIDE SEQUENCE</scope>
    <source>
        <strain evidence="5">CGMCC 1.15095</strain>
    </source>
</reference>
<gene>
    <name evidence="5" type="ORF">GCM10011494_15300</name>
</gene>